<dbReference type="Gene3D" id="3.30.9.10">
    <property type="entry name" value="D-Amino Acid Oxidase, subunit A, domain 2"/>
    <property type="match status" value="1"/>
</dbReference>
<keyword evidence="3" id="KW-1185">Reference proteome</keyword>
<evidence type="ECO:0000313" key="3">
    <source>
        <dbReference type="Proteomes" id="UP000256253"/>
    </source>
</evidence>
<reference evidence="2 3" key="1">
    <citation type="submission" date="2018-08" db="EMBL/GenBank/DDBJ databases">
        <title>Sequencing the genomes of 1000 actinobacteria strains.</title>
        <authorList>
            <person name="Klenk H.-P."/>
        </authorList>
    </citation>
    <scope>NUCLEOTIDE SEQUENCE [LARGE SCALE GENOMIC DNA]</scope>
    <source>
        <strain evidence="2 3">DSM 22967</strain>
    </source>
</reference>
<proteinExistence type="predicted"/>
<sequence>MRNGDVSWWWRQVGGAPGARNRRPSLTGDVEADVCIIGAGYTGLWAAYYLATADPTLRIAVVEQTFAGFGASGRNGGWLTAALPGSRAVLNKVDGPDGTKALEQALRDQVDEVIAVAAREGIEADIVKGGEFRVATSAPQLGRLERAYAHEQTWGTPDEHWLEENELADRIRMNGALAAIWTPHCARIHPVKLVQGLAETVERLGVIIYEDSAVTEAGEGLVRTAAGSVRAPAVLRCTEGFTAQFPGKRRTWLPMNSSVVVTAPLTTQQWDAIGWEGREVLGDEAHAYIYAQRTADDRIAIGGRGVPYRFGSRTDDFGVTQQITIDQLRGSLETLFPDLQGIELDHAWSGVLGVPRDWTATVTYADGFGYAGGYVGHGVNSAALAGRTLADLVLGNDTHRTTLPWVQRKVRKWEPEPFRYAGVMGLYAAYRQADRRESLTGRRSGIAGIADKISRKP</sequence>
<comment type="caution">
    <text evidence="2">The sequence shown here is derived from an EMBL/GenBank/DDBJ whole genome shotgun (WGS) entry which is preliminary data.</text>
</comment>
<dbReference type="EMBL" id="QTUA01000001">
    <property type="protein sequence ID" value="REF29275.1"/>
    <property type="molecule type" value="Genomic_DNA"/>
</dbReference>
<protein>
    <submittedName>
        <fullName evidence="2">Glycine/D-amino acid oxidase-like deaminating enzyme</fullName>
    </submittedName>
</protein>
<dbReference type="GO" id="GO:0005737">
    <property type="term" value="C:cytoplasm"/>
    <property type="evidence" value="ECO:0007669"/>
    <property type="project" value="TreeGrafter"/>
</dbReference>
<dbReference type="InterPro" id="IPR036188">
    <property type="entry name" value="FAD/NAD-bd_sf"/>
</dbReference>
<gene>
    <name evidence="2" type="ORF">DFJ65_0209</name>
</gene>
<evidence type="ECO:0000313" key="2">
    <source>
        <dbReference type="EMBL" id="REF29275.1"/>
    </source>
</evidence>
<evidence type="ECO:0000259" key="1">
    <source>
        <dbReference type="Pfam" id="PF01266"/>
    </source>
</evidence>
<dbReference type="Gene3D" id="3.50.50.60">
    <property type="entry name" value="FAD/NAD(P)-binding domain"/>
    <property type="match status" value="1"/>
</dbReference>
<dbReference type="SUPFAM" id="SSF51905">
    <property type="entry name" value="FAD/NAD(P)-binding domain"/>
    <property type="match status" value="1"/>
</dbReference>
<dbReference type="PANTHER" id="PTHR13847">
    <property type="entry name" value="SARCOSINE DEHYDROGENASE-RELATED"/>
    <property type="match status" value="1"/>
</dbReference>
<dbReference type="Proteomes" id="UP000256253">
    <property type="component" value="Unassembled WGS sequence"/>
</dbReference>
<feature type="domain" description="FAD dependent oxidoreductase" evidence="1">
    <location>
        <begin position="33"/>
        <end position="392"/>
    </location>
</feature>
<organism evidence="2 3">
    <name type="scientific">Calidifontibacter indicus</name>
    <dbReference type="NCBI Taxonomy" id="419650"/>
    <lineage>
        <taxon>Bacteria</taxon>
        <taxon>Bacillati</taxon>
        <taxon>Actinomycetota</taxon>
        <taxon>Actinomycetes</taxon>
        <taxon>Micrococcales</taxon>
        <taxon>Dermacoccaceae</taxon>
        <taxon>Calidifontibacter</taxon>
    </lineage>
</organism>
<dbReference type="AlphaFoldDB" id="A0A3D9URL2"/>
<dbReference type="PANTHER" id="PTHR13847:SF285">
    <property type="entry name" value="FAD DEPENDENT OXIDOREDUCTASE DOMAIN-CONTAINING PROTEIN"/>
    <property type="match status" value="1"/>
</dbReference>
<name>A0A3D9URL2_9MICO</name>
<dbReference type="RefSeq" id="WP_211308474.1">
    <property type="nucleotide sequence ID" value="NZ_QTUA01000001.1"/>
</dbReference>
<dbReference type="Pfam" id="PF01266">
    <property type="entry name" value="DAO"/>
    <property type="match status" value="1"/>
</dbReference>
<accession>A0A3D9URL2</accession>
<dbReference type="InterPro" id="IPR006076">
    <property type="entry name" value="FAD-dep_OxRdtase"/>
</dbReference>